<dbReference type="PANTHER" id="PTHR43827">
    <property type="entry name" value="2,5-DIKETO-D-GLUCONIC ACID REDUCTASE"/>
    <property type="match status" value="1"/>
</dbReference>
<dbReference type="PANTHER" id="PTHR43827:SF3">
    <property type="entry name" value="NADP-DEPENDENT OXIDOREDUCTASE DOMAIN-CONTAINING PROTEIN"/>
    <property type="match status" value="1"/>
</dbReference>
<evidence type="ECO:0000256" key="5">
    <source>
        <dbReference type="PIRSR" id="PIRSR000097-2"/>
    </source>
</evidence>
<dbReference type="PROSITE" id="PS00062">
    <property type="entry name" value="ALDOKETO_REDUCTASE_2"/>
    <property type="match status" value="1"/>
</dbReference>
<feature type="active site" description="Proton donor" evidence="4">
    <location>
        <position position="53"/>
    </location>
</feature>
<keyword evidence="3" id="KW-0560">Oxidoreductase</keyword>
<dbReference type="PRINTS" id="PR00069">
    <property type="entry name" value="ALDKETRDTASE"/>
</dbReference>
<dbReference type="RefSeq" id="WP_089108105.1">
    <property type="nucleotide sequence ID" value="NZ_BCMF01000001.1"/>
</dbReference>
<dbReference type="InterPro" id="IPR018170">
    <property type="entry name" value="Aldo/ket_reductase_CS"/>
</dbReference>
<evidence type="ECO:0000256" key="6">
    <source>
        <dbReference type="PIRSR" id="PIRSR000097-3"/>
    </source>
</evidence>
<feature type="site" description="Lowers pKa of active site Tyr" evidence="6">
    <location>
        <position position="78"/>
    </location>
</feature>
<gene>
    <name evidence="9" type="ORF">IWT30_00218</name>
</gene>
<feature type="domain" description="NADP-dependent oxidoreductase" evidence="8">
    <location>
        <begin position="19"/>
        <end position="262"/>
    </location>
</feature>
<feature type="binding site" evidence="5">
    <location>
        <position position="111"/>
    </location>
    <ligand>
        <name>substrate</name>
    </ligand>
</feature>
<comment type="caution">
    <text evidence="9">The sequence shown here is derived from an EMBL/GenBank/DDBJ whole genome shotgun (WGS) entry which is preliminary data.</text>
</comment>
<dbReference type="AlphaFoldDB" id="A0A1Z5I968"/>
<dbReference type="PROSITE" id="PS00798">
    <property type="entry name" value="ALDOKETO_REDUCTASE_1"/>
    <property type="match status" value="1"/>
</dbReference>
<feature type="region of interest" description="Disordered" evidence="7">
    <location>
        <begin position="261"/>
        <end position="287"/>
    </location>
</feature>
<evidence type="ECO:0000259" key="8">
    <source>
        <dbReference type="Pfam" id="PF00248"/>
    </source>
</evidence>
<evidence type="ECO:0000256" key="1">
    <source>
        <dbReference type="ARBA" id="ARBA00007905"/>
    </source>
</evidence>
<dbReference type="InterPro" id="IPR036812">
    <property type="entry name" value="NAD(P)_OxRdtase_dom_sf"/>
</dbReference>
<evidence type="ECO:0000313" key="10">
    <source>
        <dbReference type="Proteomes" id="UP000198374"/>
    </source>
</evidence>
<dbReference type="Gene3D" id="3.20.20.100">
    <property type="entry name" value="NADP-dependent oxidoreductase domain"/>
    <property type="match status" value="1"/>
</dbReference>
<evidence type="ECO:0000256" key="4">
    <source>
        <dbReference type="PIRSR" id="PIRSR000097-1"/>
    </source>
</evidence>
<dbReference type="GO" id="GO:0016616">
    <property type="term" value="F:oxidoreductase activity, acting on the CH-OH group of donors, NAD or NADP as acceptor"/>
    <property type="evidence" value="ECO:0007669"/>
    <property type="project" value="UniProtKB-ARBA"/>
</dbReference>
<dbReference type="OrthoDB" id="9804790at2"/>
<dbReference type="Pfam" id="PF00248">
    <property type="entry name" value="Aldo_ket_red"/>
    <property type="match status" value="1"/>
</dbReference>
<comment type="similarity">
    <text evidence="1">Belongs to the aldo/keto reductase family.</text>
</comment>
<evidence type="ECO:0000256" key="7">
    <source>
        <dbReference type="SAM" id="MobiDB-lite"/>
    </source>
</evidence>
<reference evidence="9 10" key="1">
    <citation type="submission" date="2015-11" db="EMBL/GenBank/DDBJ databases">
        <title>Draft genome sequences of new species of the genus Lactobacillus isolated from orchardgrass silage.</title>
        <authorList>
            <person name="Tohno M."/>
            <person name="Tanizawa Y."/>
            <person name="Arita M."/>
        </authorList>
    </citation>
    <scope>NUCLEOTIDE SEQUENCE [LARGE SCALE GENOMIC DNA]</scope>
    <source>
        <strain evidence="9 10">IWT30</strain>
    </source>
</reference>
<proteinExistence type="inferred from homology"/>
<dbReference type="PIRSF" id="PIRSF000097">
    <property type="entry name" value="AKR"/>
    <property type="match status" value="1"/>
</dbReference>
<evidence type="ECO:0000313" key="9">
    <source>
        <dbReference type="EMBL" id="GAW98274.1"/>
    </source>
</evidence>
<dbReference type="InterPro" id="IPR020471">
    <property type="entry name" value="AKR"/>
</dbReference>
<evidence type="ECO:0000256" key="3">
    <source>
        <dbReference type="ARBA" id="ARBA00023002"/>
    </source>
</evidence>
<dbReference type="SUPFAM" id="SSF51430">
    <property type="entry name" value="NAD(P)-linked oxidoreductase"/>
    <property type="match status" value="1"/>
</dbReference>
<organism evidence="9 10">
    <name type="scientific">Secundilactobacillus mixtipabuli</name>
    <dbReference type="NCBI Taxonomy" id="1435342"/>
    <lineage>
        <taxon>Bacteria</taxon>
        <taxon>Bacillati</taxon>
        <taxon>Bacillota</taxon>
        <taxon>Bacilli</taxon>
        <taxon>Lactobacillales</taxon>
        <taxon>Lactobacillaceae</taxon>
        <taxon>Secundilactobacillus</taxon>
    </lineage>
</organism>
<name>A0A1Z5I968_9LACO</name>
<dbReference type="Proteomes" id="UP000198374">
    <property type="component" value="Unassembled WGS sequence"/>
</dbReference>
<keyword evidence="10" id="KW-1185">Reference proteome</keyword>
<dbReference type="InterPro" id="IPR023210">
    <property type="entry name" value="NADP_OxRdtase_dom"/>
</dbReference>
<evidence type="ECO:0000256" key="2">
    <source>
        <dbReference type="ARBA" id="ARBA00022857"/>
    </source>
</evidence>
<protein>
    <submittedName>
        <fullName evidence="9">Oxidoreductase</fullName>
    </submittedName>
</protein>
<dbReference type="FunFam" id="3.20.20.100:FF:000015">
    <property type="entry name" value="Oxidoreductase, aldo/keto reductase family"/>
    <property type="match status" value="1"/>
</dbReference>
<sequence>MHNDIPQIPLANGNTIPQLGLGVFQVDNESDIKNSVKWALAAGYRHIDTAAYYGNEQWVGEAIRESGLDRKDLFVTSKLWNNVRGYDETKQAFQESLTKLGLDYLDLYLIHWPAPGYVDSWKAMEDLYREGKIKNIGVSNFEQNQLEDLMSKTDIKPEIDQIETHPYFQQTALHAYLESQGIQHEAWSPLGGGKNNAIKDPLFVKLAETHNVTPAQVILRWHVQREEIVIPKSIHEDRVKANRDIFAFGLDEAEMAEIAKLDQGKRVGPDPQNADWLKKSQNYGARK</sequence>
<keyword evidence="2" id="KW-0521">NADP</keyword>
<accession>A0A1Z5I968</accession>
<dbReference type="EMBL" id="BCMF01000001">
    <property type="protein sequence ID" value="GAW98274.1"/>
    <property type="molecule type" value="Genomic_DNA"/>
</dbReference>